<feature type="transmembrane region" description="Helical" evidence="2">
    <location>
        <begin position="66"/>
        <end position="86"/>
    </location>
</feature>
<gene>
    <name evidence="3" type="ORF">MAGR_47670</name>
</gene>
<organism evidence="3 4">
    <name type="scientific">Mycolicibacterium agri</name>
    <name type="common">Mycobacterium agri</name>
    <dbReference type="NCBI Taxonomy" id="36811"/>
    <lineage>
        <taxon>Bacteria</taxon>
        <taxon>Bacillati</taxon>
        <taxon>Actinomycetota</taxon>
        <taxon>Actinomycetes</taxon>
        <taxon>Mycobacteriales</taxon>
        <taxon>Mycobacteriaceae</taxon>
        <taxon>Mycolicibacterium</taxon>
    </lineage>
</organism>
<dbReference type="Gene3D" id="3.40.50.300">
    <property type="entry name" value="P-loop containing nucleotide triphosphate hydrolases"/>
    <property type="match status" value="1"/>
</dbReference>
<keyword evidence="2" id="KW-1133">Transmembrane helix</keyword>
<dbReference type="InterPro" id="IPR027417">
    <property type="entry name" value="P-loop_NTPase"/>
</dbReference>
<keyword evidence="2" id="KW-0472">Membrane</keyword>
<reference evidence="3 4" key="1">
    <citation type="journal article" date="2019" name="Emerg. Microbes Infect.">
        <title>Comprehensive subspecies identification of 175 nontuberculous mycobacteria species based on 7547 genomic profiles.</title>
        <authorList>
            <person name="Matsumoto Y."/>
            <person name="Kinjo T."/>
            <person name="Motooka D."/>
            <person name="Nabeya D."/>
            <person name="Jung N."/>
            <person name="Uechi K."/>
            <person name="Horii T."/>
            <person name="Iida T."/>
            <person name="Fujita J."/>
            <person name="Nakamura S."/>
        </authorList>
    </citation>
    <scope>NUCLEOTIDE SEQUENCE [LARGE SCALE GENOMIC DNA]</scope>
    <source>
        <strain evidence="3 4">JCM 6377</strain>
    </source>
</reference>
<evidence type="ECO:0000256" key="2">
    <source>
        <dbReference type="SAM" id="Phobius"/>
    </source>
</evidence>
<name>A0A7I9W804_MYCAG</name>
<proteinExistence type="predicted"/>
<dbReference type="Proteomes" id="UP000465302">
    <property type="component" value="Unassembled WGS sequence"/>
</dbReference>
<evidence type="ECO:0000313" key="4">
    <source>
        <dbReference type="Proteomes" id="UP000465302"/>
    </source>
</evidence>
<dbReference type="EMBL" id="BLKS01000001">
    <property type="protein sequence ID" value="GFG53326.1"/>
    <property type="molecule type" value="Genomic_DNA"/>
</dbReference>
<sequence length="406" mass="44556">MTTRPFVPPPRVPPPEAGGGKIAVEPPIAAPVPPPRSIWGIVLPIGLIVGVVGFIIAMYVSGQRSLATGFAIFPLIMLMSMGGMLFRGRGAAQKMPWSQLEQYRREYFARLDEVREEVQEAARKQWEHRRHSHWAPSELVSVAGSPRMWERRPGDPEFGVVRLGTGRVELAMTIDKPQIAAASKIEPATGHALRKFLLQQRHVRGMARVVWLERNPGIALVGEIDCDERSREEPTATVRGVARSMICQLAAFHSPADLQIMIVTSAPDRWDWAKWLPHCQHTEARDGCGERRLVFSSPADLEAFAGDELLDRKEWTPPASGLHGGPDPSAPPLWVIFDDNCGSAEDWAGVTGKRGVGRVCFVRLAPQLSGGAEAAAASHRGVGFDPETTYRLEGGVLRKRVGAGYR</sequence>
<feature type="region of interest" description="Disordered" evidence="1">
    <location>
        <begin position="1"/>
        <end position="20"/>
    </location>
</feature>
<comment type="caution">
    <text evidence="3">The sequence shown here is derived from an EMBL/GenBank/DDBJ whole genome shotgun (WGS) entry which is preliminary data.</text>
</comment>
<protein>
    <recommendedName>
        <fullName evidence="5">Type VII secretion protein EccC</fullName>
    </recommendedName>
</protein>
<dbReference type="PANTHER" id="PTHR22683:SF1">
    <property type="entry name" value="TYPE VII SECRETION SYSTEM PROTEIN ESSC"/>
    <property type="match status" value="1"/>
</dbReference>
<feature type="transmembrane region" description="Helical" evidence="2">
    <location>
        <begin position="38"/>
        <end position="60"/>
    </location>
</feature>
<keyword evidence="2" id="KW-0812">Transmembrane</keyword>
<evidence type="ECO:0000256" key="1">
    <source>
        <dbReference type="SAM" id="MobiDB-lite"/>
    </source>
</evidence>
<evidence type="ECO:0008006" key="5">
    <source>
        <dbReference type="Google" id="ProtNLM"/>
    </source>
</evidence>
<dbReference type="InterPro" id="IPR050206">
    <property type="entry name" value="FtsK/SpoIIIE/SftA"/>
</dbReference>
<dbReference type="RefSeq" id="WP_234816365.1">
    <property type="nucleotide sequence ID" value="NZ_BLKS01000001.1"/>
</dbReference>
<feature type="compositionally biased region" description="Pro residues" evidence="1">
    <location>
        <begin position="1"/>
        <end position="16"/>
    </location>
</feature>
<evidence type="ECO:0000313" key="3">
    <source>
        <dbReference type="EMBL" id="GFG53326.1"/>
    </source>
</evidence>
<dbReference type="AlphaFoldDB" id="A0A7I9W804"/>
<accession>A0A7I9W804</accession>
<dbReference type="PANTHER" id="PTHR22683">
    <property type="entry name" value="SPORULATION PROTEIN RELATED"/>
    <property type="match status" value="1"/>
</dbReference>